<reference evidence="6 7" key="1">
    <citation type="submission" date="2024-04" db="EMBL/GenBank/DDBJ databases">
        <authorList>
            <person name="Waldvogel A.-M."/>
            <person name="Schoenle A."/>
        </authorList>
    </citation>
    <scope>NUCLEOTIDE SEQUENCE [LARGE SCALE GENOMIC DNA]</scope>
</reference>
<dbReference type="SMART" id="SM00033">
    <property type="entry name" value="CH"/>
    <property type="match status" value="1"/>
</dbReference>
<evidence type="ECO:0000256" key="1">
    <source>
        <dbReference type="ARBA" id="ARBA00022614"/>
    </source>
</evidence>
<dbReference type="Proteomes" id="UP001497482">
    <property type="component" value="Chromosome 15"/>
</dbReference>
<dbReference type="FunFam" id="3.80.10.10:FF:000007">
    <property type="entry name" value="Leucine-rich repeat and calponin homology domain-containing protein 1 isoform 3"/>
    <property type="match status" value="1"/>
</dbReference>
<dbReference type="InterPro" id="IPR001715">
    <property type="entry name" value="CH_dom"/>
</dbReference>
<feature type="domain" description="Calponin-homology (CH)" evidence="5">
    <location>
        <begin position="599"/>
        <end position="712"/>
    </location>
</feature>
<dbReference type="CDD" id="cd21271">
    <property type="entry name" value="CH_LRCH2"/>
    <property type="match status" value="1"/>
</dbReference>
<feature type="coiled-coil region" evidence="3">
    <location>
        <begin position="589"/>
        <end position="616"/>
    </location>
</feature>
<dbReference type="PANTHER" id="PTHR48051:SF38">
    <property type="entry name" value="LEUCINE RICH REPEATS AND CALPONIN HOMOLOGY DOMAIN CONTAINING 1"/>
    <property type="match status" value="1"/>
</dbReference>
<keyword evidence="2" id="KW-0677">Repeat</keyword>
<evidence type="ECO:0000259" key="5">
    <source>
        <dbReference type="PROSITE" id="PS50021"/>
    </source>
</evidence>
<dbReference type="Gene3D" id="1.10.418.10">
    <property type="entry name" value="Calponin-like domain"/>
    <property type="match status" value="1"/>
</dbReference>
<dbReference type="InterPro" id="IPR036872">
    <property type="entry name" value="CH_dom_sf"/>
</dbReference>
<accession>A0AAV2JVP1</accession>
<dbReference type="InterPro" id="IPR032675">
    <property type="entry name" value="LRR_dom_sf"/>
</dbReference>
<evidence type="ECO:0000313" key="6">
    <source>
        <dbReference type="EMBL" id="CAL1581788.1"/>
    </source>
</evidence>
<feature type="region of interest" description="Disordered" evidence="4">
    <location>
        <begin position="287"/>
        <end position="366"/>
    </location>
</feature>
<protein>
    <recommendedName>
        <fullName evidence="5">Calponin-homology (CH) domain-containing protein</fullName>
    </recommendedName>
</protein>
<dbReference type="Pfam" id="PF13855">
    <property type="entry name" value="LRR_8"/>
    <property type="match status" value="2"/>
</dbReference>
<keyword evidence="3" id="KW-0175">Coiled coil</keyword>
<evidence type="ECO:0000256" key="2">
    <source>
        <dbReference type="ARBA" id="ARBA00022737"/>
    </source>
</evidence>
<evidence type="ECO:0000313" key="7">
    <source>
        <dbReference type="Proteomes" id="UP001497482"/>
    </source>
</evidence>
<sequence>MATLGPECAGSTRASPLLPAALQSHIAGVNLPHSRGLERALEEASASGVLSLSARKMKEFPRTANNHDLSDTVEADLSKNRLADVPSEVCQLVALESLSLYHNCIRTVPDSMITLQSLTNLNLSRNQLSSLPACLCCLPLRVLNASNNKLVNLPEAIGQLHKLMELDVSCNEITALPRHISRLRSLRELNVRRNLLCVLPDDMCELPLVKLDFSCNKVSTIPVSYRKMRHLQSLNLENNPLQSPPAQICLKGKVHIFKYLTLEACHSDKMTDSLFLPSVERMGLTRPITGSVEDMEQHRKLDSDSGVGSDNGDKRLSATEPSDEESVSLNVPMSHIREEGFSKEGLSKDDSSDQLSSITDPNSDSVRLIEESPTEALSDHFYRDASLSSRFVSYIKGRTAADFDEPLRIEEDALWTPQTSKVPGSTKLHIDIIHQLKEAVELLQDPIRASTELSGVQLYPMDMVTTDEARNGQRDNTPKLETGMCEFQLKRQMILEKAGRASQHALQQAHVSTQRYDRNPLSGSMTFSNAPFGLKPRSAPPSMPCSPPPRCADSAHLPQDTPPYRGRGDEDFHSVFVRSHRSLESVDPQFTMRRRMEQLREELELMEQLRDSIESRLKVVLPEDLGSSLMDGVVLCHLANHIRPRSVASIHVPSPAVPKLSMAKCRRNVENFLDACRRIGVPEDSLCLPHHILEEKGLVKLCVTVQALVDQT</sequence>
<dbReference type="InterPro" id="IPR003591">
    <property type="entry name" value="Leu-rich_rpt_typical-subtyp"/>
</dbReference>
<dbReference type="PROSITE" id="PS51450">
    <property type="entry name" value="LRR"/>
    <property type="match status" value="2"/>
</dbReference>
<feature type="compositionally biased region" description="Pro residues" evidence="4">
    <location>
        <begin position="538"/>
        <end position="550"/>
    </location>
</feature>
<proteinExistence type="predicted"/>
<keyword evidence="7" id="KW-1185">Reference proteome</keyword>
<dbReference type="PANTHER" id="PTHR48051">
    <property type="match status" value="1"/>
</dbReference>
<dbReference type="Pfam" id="PF00307">
    <property type="entry name" value="CH"/>
    <property type="match status" value="1"/>
</dbReference>
<dbReference type="SUPFAM" id="SSF47576">
    <property type="entry name" value="Calponin-homology domain, CH-domain"/>
    <property type="match status" value="1"/>
</dbReference>
<dbReference type="PROSITE" id="PS50021">
    <property type="entry name" value="CH"/>
    <property type="match status" value="1"/>
</dbReference>
<evidence type="ECO:0000256" key="3">
    <source>
        <dbReference type="SAM" id="Coils"/>
    </source>
</evidence>
<dbReference type="EMBL" id="OZ035837">
    <property type="protein sequence ID" value="CAL1581788.1"/>
    <property type="molecule type" value="Genomic_DNA"/>
</dbReference>
<keyword evidence="1" id="KW-0433">Leucine-rich repeat</keyword>
<dbReference type="AlphaFoldDB" id="A0AAV2JVP1"/>
<dbReference type="SMART" id="SM00369">
    <property type="entry name" value="LRR_TYP"/>
    <property type="match status" value="5"/>
</dbReference>
<organism evidence="6 7">
    <name type="scientific">Knipowitschia caucasica</name>
    <name type="common">Caucasian dwarf goby</name>
    <name type="synonym">Pomatoschistus caucasicus</name>
    <dbReference type="NCBI Taxonomy" id="637954"/>
    <lineage>
        <taxon>Eukaryota</taxon>
        <taxon>Metazoa</taxon>
        <taxon>Chordata</taxon>
        <taxon>Craniata</taxon>
        <taxon>Vertebrata</taxon>
        <taxon>Euteleostomi</taxon>
        <taxon>Actinopterygii</taxon>
        <taxon>Neopterygii</taxon>
        <taxon>Teleostei</taxon>
        <taxon>Neoteleostei</taxon>
        <taxon>Acanthomorphata</taxon>
        <taxon>Gobiaria</taxon>
        <taxon>Gobiiformes</taxon>
        <taxon>Gobioidei</taxon>
        <taxon>Gobiidae</taxon>
        <taxon>Gobiinae</taxon>
        <taxon>Knipowitschia</taxon>
    </lineage>
</organism>
<dbReference type="InterPro" id="IPR001611">
    <property type="entry name" value="Leu-rich_rpt"/>
</dbReference>
<gene>
    <name evidence="6" type="ORF">KC01_LOCUS12515</name>
</gene>
<evidence type="ECO:0000256" key="4">
    <source>
        <dbReference type="SAM" id="MobiDB-lite"/>
    </source>
</evidence>
<feature type="compositionally biased region" description="Basic and acidic residues" evidence="4">
    <location>
        <begin position="335"/>
        <end position="351"/>
    </location>
</feature>
<name>A0AAV2JVP1_KNICA</name>
<dbReference type="GO" id="GO:0005737">
    <property type="term" value="C:cytoplasm"/>
    <property type="evidence" value="ECO:0007669"/>
    <property type="project" value="TreeGrafter"/>
</dbReference>
<dbReference type="SMART" id="SM00364">
    <property type="entry name" value="LRR_BAC"/>
    <property type="match status" value="5"/>
</dbReference>
<dbReference type="Gene3D" id="3.80.10.10">
    <property type="entry name" value="Ribonuclease Inhibitor"/>
    <property type="match status" value="1"/>
</dbReference>
<dbReference type="SUPFAM" id="SSF52058">
    <property type="entry name" value="L domain-like"/>
    <property type="match status" value="1"/>
</dbReference>
<feature type="region of interest" description="Disordered" evidence="4">
    <location>
        <begin position="537"/>
        <end position="570"/>
    </location>
</feature>
<dbReference type="FunFam" id="1.10.418.10:FF:000021">
    <property type="entry name" value="Leucine-rich repeat and calponin homology domain-containing protein 1 isoform 3"/>
    <property type="match status" value="1"/>
</dbReference>
<dbReference type="InterPro" id="IPR050216">
    <property type="entry name" value="LRR_domain-containing"/>
</dbReference>